<feature type="compositionally biased region" description="Polar residues" evidence="1">
    <location>
        <begin position="67"/>
        <end position="80"/>
    </location>
</feature>
<dbReference type="HOGENOM" id="CLU_1586199_0_0_1"/>
<sequence length="168" mass="18829">MPRSVDLGSRAENDGAGKALPMLNFRFFLGSTSRDSVGPRPSRLTRSFRCSLRLQLVSLASRVDPDPQSSRYSNSPTPASFHNPPESLKFQGPWTRIPLRWISGFFNLVETSVVCADWYPQRRQNYWKAESHRAAVRTGYGLQRDTVAISSIATLSVSRTMNVWPAAP</sequence>
<evidence type="ECO:0000313" key="2">
    <source>
        <dbReference type="EMBL" id="CCU76972.1"/>
    </source>
</evidence>
<reference evidence="2 3" key="1">
    <citation type="journal article" date="2010" name="Science">
        <title>Genome expansion and gene loss in powdery mildew fungi reveal tradeoffs in extreme parasitism.</title>
        <authorList>
            <person name="Spanu P.D."/>
            <person name="Abbott J.C."/>
            <person name="Amselem J."/>
            <person name="Burgis T.A."/>
            <person name="Soanes D.M."/>
            <person name="Stueber K."/>
            <person name="Ver Loren van Themaat E."/>
            <person name="Brown J.K.M."/>
            <person name="Butcher S.A."/>
            <person name="Gurr S.J."/>
            <person name="Lebrun M.-H."/>
            <person name="Ridout C.J."/>
            <person name="Schulze-Lefert P."/>
            <person name="Talbot N.J."/>
            <person name="Ahmadinejad N."/>
            <person name="Ametz C."/>
            <person name="Barton G.R."/>
            <person name="Benjdia M."/>
            <person name="Bidzinski P."/>
            <person name="Bindschedler L.V."/>
            <person name="Both M."/>
            <person name="Brewer M.T."/>
            <person name="Cadle-Davidson L."/>
            <person name="Cadle-Davidson M.M."/>
            <person name="Collemare J."/>
            <person name="Cramer R."/>
            <person name="Frenkel O."/>
            <person name="Godfrey D."/>
            <person name="Harriman J."/>
            <person name="Hoede C."/>
            <person name="King B.C."/>
            <person name="Klages S."/>
            <person name="Kleemann J."/>
            <person name="Knoll D."/>
            <person name="Koti P.S."/>
            <person name="Kreplak J."/>
            <person name="Lopez-Ruiz F.J."/>
            <person name="Lu X."/>
            <person name="Maekawa T."/>
            <person name="Mahanil S."/>
            <person name="Micali C."/>
            <person name="Milgroom M.G."/>
            <person name="Montana G."/>
            <person name="Noir S."/>
            <person name="O'Connell R.J."/>
            <person name="Oberhaensli S."/>
            <person name="Parlange F."/>
            <person name="Pedersen C."/>
            <person name="Quesneville H."/>
            <person name="Reinhardt R."/>
            <person name="Rott M."/>
            <person name="Sacristan S."/>
            <person name="Schmidt S.M."/>
            <person name="Schoen M."/>
            <person name="Skamnioti P."/>
            <person name="Sommer H."/>
            <person name="Stephens A."/>
            <person name="Takahara H."/>
            <person name="Thordal-Christensen H."/>
            <person name="Vigouroux M."/>
            <person name="Wessling R."/>
            <person name="Wicker T."/>
            <person name="Panstruga R."/>
        </authorList>
    </citation>
    <scope>NUCLEOTIDE SEQUENCE [LARGE SCALE GENOMIC DNA]</scope>
    <source>
        <strain evidence="2">DH14</strain>
    </source>
</reference>
<organism evidence="2 3">
    <name type="scientific">Blumeria graminis f. sp. hordei (strain DH14)</name>
    <name type="common">Barley powdery mildew</name>
    <name type="synonym">Oidium monilioides f. sp. hordei</name>
    <dbReference type="NCBI Taxonomy" id="546991"/>
    <lineage>
        <taxon>Eukaryota</taxon>
        <taxon>Fungi</taxon>
        <taxon>Dikarya</taxon>
        <taxon>Ascomycota</taxon>
        <taxon>Pezizomycotina</taxon>
        <taxon>Leotiomycetes</taxon>
        <taxon>Erysiphales</taxon>
        <taxon>Erysiphaceae</taxon>
        <taxon>Blumeria</taxon>
        <taxon>Blumeria hordei</taxon>
    </lineage>
</organism>
<feature type="region of interest" description="Disordered" evidence="1">
    <location>
        <begin position="63"/>
        <end position="85"/>
    </location>
</feature>
<dbReference type="Proteomes" id="UP000015441">
    <property type="component" value="Unassembled WGS sequence"/>
</dbReference>
<dbReference type="InParanoid" id="N1JGE5"/>
<evidence type="ECO:0000313" key="3">
    <source>
        <dbReference type="Proteomes" id="UP000015441"/>
    </source>
</evidence>
<proteinExistence type="predicted"/>
<dbReference type="EMBL" id="CAUH01003232">
    <property type="protein sequence ID" value="CCU76972.1"/>
    <property type="molecule type" value="Genomic_DNA"/>
</dbReference>
<accession>N1JGE5</accession>
<name>N1JGE5_BLUG1</name>
<dbReference type="AlphaFoldDB" id="N1JGE5"/>
<comment type="caution">
    <text evidence="2">The sequence shown here is derived from an EMBL/GenBank/DDBJ whole genome shotgun (WGS) entry which is preliminary data.</text>
</comment>
<protein>
    <submittedName>
        <fullName evidence="2">Uncharacterized protein</fullName>
    </submittedName>
</protein>
<keyword evidence="3" id="KW-1185">Reference proteome</keyword>
<gene>
    <name evidence="2" type="ORF">BGHDH14_bgh04846</name>
</gene>
<evidence type="ECO:0000256" key="1">
    <source>
        <dbReference type="SAM" id="MobiDB-lite"/>
    </source>
</evidence>